<dbReference type="Proteomes" id="UP000009183">
    <property type="component" value="Chromosome 12"/>
</dbReference>
<keyword evidence="10 20" id="KW-0547">Nucleotide-binding</keyword>
<dbReference type="GO" id="GO:0016020">
    <property type="term" value="C:membrane"/>
    <property type="evidence" value="ECO:0007669"/>
    <property type="project" value="UniProtKB-SubCell"/>
</dbReference>
<dbReference type="InterPro" id="IPR000719">
    <property type="entry name" value="Prot_kinase_dom"/>
</dbReference>
<evidence type="ECO:0000256" key="11">
    <source>
        <dbReference type="ARBA" id="ARBA00022777"/>
    </source>
</evidence>
<dbReference type="FunFam" id="3.30.200.20:FF:000178">
    <property type="entry name" value="serine/threonine-protein kinase PBS1-like"/>
    <property type="match status" value="2"/>
</dbReference>
<evidence type="ECO:0000313" key="27">
    <source>
        <dbReference type="Proteomes" id="UP000009183"/>
    </source>
</evidence>
<dbReference type="OrthoDB" id="1733766at2759"/>
<keyword evidence="7 21" id="KW-0812">Transmembrane</keyword>
<evidence type="ECO:0000256" key="1">
    <source>
        <dbReference type="ARBA" id="ARBA00004479"/>
    </source>
</evidence>
<evidence type="ECO:0000256" key="8">
    <source>
        <dbReference type="ARBA" id="ARBA00022729"/>
    </source>
</evidence>
<keyword evidence="9" id="KW-0430">Lectin</keyword>
<dbReference type="SMART" id="SM00108">
    <property type="entry name" value="B_lectin"/>
    <property type="match status" value="1"/>
</dbReference>
<evidence type="ECO:0000256" key="4">
    <source>
        <dbReference type="ARBA" id="ARBA00022536"/>
    </source>
</evidence>
<dbReference type="PANTHER" id="PTHR47976:SF30">
    <property type="entry name" value="RECEPTOR-LIKE SERINE_THREONINE-PROTEIN KINASE"/>
    <property type="match status" value="1"/>
</dbReference>
<dbReference type="SUPFAM" id="SSF56112">
    <property type="entry name" value="Protein kinase-like (PK-like)"/>
    <property type="match status" value="2"/>
</dbReference>
<evidence type="ECO:0000259" key="24">
    <source>
        <dbReference type="PROSITE" id="PS50927"/>
    </source>
</evidence>
<keyword evidence="17" id="KW-0325">Glycoprotein</keyword>
<dbReference type="CDD" id="cd14066">
    <property type="entry name" value="STKc_IRAK"/>
    <property type="match status" value="2"/>
</dbReference>
<dbReference type="PROSITE" id="PS00107">
    <property type="entry name" value="PROTEIN_KINASE_ATP"/>
    <property type="match status" value="2"/>
</dbReference>
<dbReference type="GO" id="GO:0004674">
    <property type="term" value="F:protein serine/threonine kinase activity"/>
    <property type="evidence" value="ECO:0007669"/>
    <property type="project" value="UniProtKB-KW"/>
</dbReference>
<evidence type="ECO:0000256" key="9">
    <source>
        <dbReference type="ARBA" id="ARBA00022734"/>
    </source>
</evidence>
<dbReference type="PANTHER" id="PTHR47976">
    <property type="entry name" value="G-TYPE LECTIN S-RECEPTOR-LIKE SERINE/THREONINE-PROTEIN KINASE SD2-5"/>
    <property type="match status" value="1"/>
</dbReference>
<comment type="catalytic activity">
    <reaction evidence="19">
        <text>L-seryl-[protein] + ATP = O-phospho-L-seryl-[protein] + ADP + H(+)</text>
        <dbReference type="Rhea" id="RHEA:17989"/>
        <dbReference type="Rhea" id="RHEA-COMP:9863"/>
        <dbReference type="Rhea" id="RHEA-COMP:11604"/>
        <dbReference type="ChEBI" id="CHEBI:15378"/>
        <dbReference type="ChEBI" id="CHEBI:29999"/>
        <dbReference type="ChEBI" id="CHEBI:30616"/>
        <dbReference type="ChEBI" id="CHEBI:83421"/>
        <dbReference type="ChEBI" id="CHEBI:456216"/>
        <dbReference type="EC" id="2.7.11.1"/>
    </reaction>
</comment>
<dbReference type="Gene3D" id="1.10.510.10">
    <property type="entry name" value="Transferase(Phosphotransferase) domain 1"/>
    <property type="match status" value="2"/>
</dbReference>
<dbReference type="GO" id="GO:0005524">
    <property type="term" value="F:ATP binding"/>
    <property type="evidence" value="ECO:0007669"/>
    <property type="project" value="UniProtKB-UniRule"/>
</dbReference>
<dbReference type="PROSITE" id="PS50927">
    <property type="entry name" value="BULB_LECTIN"/>
    <property type="match status" value="1"/>
</dbReference>
<feature type="domain" description="Protein kinase" evidence="23">
    <location>
        <begin position="1010"/>
        <end position="1283"/>
    </location>
</feature>
<evidence type="ECO:0000259" key="23">
    <source>
        <dbReference type="PROSITE" id="PS50011"/>
    </source>
</evidence>
<dbReference type="FunFam" id="1.10.510.10:FF:000248">
    <property type="entry name" value="S-receptor-like kinase 5"/>
    <property type="match status" value="2"/>
</dbReference>
<keyword evidence="27" id="KW-1185">Reference proteome</keyword>
<dbReference type="FunFam" id="2.90.10.10:FF:000039">
    <property type="entry name" value="G-type lectin S-receptor-like serine/threonine-protein kinase SD2-5"/>
    <property type="match status" value="1"/>
</dbReference>
<dbReference type="InParanoid" id="F6H543"/>
<keyword evidence="3" id="KW-0723">Serine/threonine-protein kinase</keyword>
<organism evidence="26 27">
    <name type="scientific">Vitis vinifera</name>
    <name type="common">Grape</name>
    <dbReference type="NCBI Taxonomy" id="29760"/>
    <lineage>
        <taxon>Eukaryota</taxon>
        <taxon>Viridiplantae</taxon>
        <taxon>Streptophyta</taxon>
        <taxon>Embryophyta</taxon>
        <taxon>Tracheophyta</taxon>
        <taxon>Spermatophyta</taxon>
        <taxon>Magnoliopsida</taxon>
        <taxon>eudicotyledons</taxon>
        <taxon>Gunneridae</taxon>
        <taxon>Pentapetalae</taxon>
        <taxon>rosids</taxon>
        <taxon>Vitales</taxon>
        <taxon>Vitaceae</taxon>
        <taxon>Viteae</taxon>
        <taxon>Vitis</taxon>
    </lineage>
</organism>
<keyword evidence="14 21" id="KW-0472">Membrane</keyword>
<feature type="transmembrane region" description="Helical" evidence="21">
    <location>
        <begin position="953"/>
        <end position="976"/>
    </location>
</feature>
<evidence type="ECO:0000256" key="18">
    <source>
        <dbReference type="ARBA" id="ARBA00047899"/>
    </source>
</evidence>
<proteinExistence type="predicted"/>
<evidence type="ECO:0000256" key="17">
    <source>
        <dbReference type="ARBA" id="ARBA00023180"/>
    </source>
</evidence>
<dbReference type="SMR" id="F6H543"/>
<keyword evidence="4" id="KW-0245">EGF-like domain</keyword>
<evidence type="ECO:0000256" key="2">
    <source>
        <dbReference type="ARBA" id="ARBA00012513"/>
    </source>
</evidence>
<evidence type="ECO:0000313" key="26">
    <source>
        <dbReference type="EMBL" id="CCB47411.1"/>
    </source>
</evidence>
<keyword evidence="15" id="KW-1015">Disulfide bond</keyword>
<keyword evidence="12 20" id="KW-0067">ATP-binding</keyword>
<dbReference type="EMBL" id="FN595235">
    <property type="protein sequence ID" value="CCB47411.1"/>
    <property type="molecule type" value="Genomic_DNA"/>
</dbReference>
<gene>
    <name evidence="26" type="ordered locus">VIT_12s0028g01520</name>
</gene>
<feature type="chain" id="PRO_5003340630" description="non-specific serine/threonine protein kinase" evidence="22">
    <location>
        <begin position="30"/>
        <end position="1321"/>
    </location>
</feature>
<evidence type="ECO:0000256" key="5">
    <source>
        <dbReference type="ARBA" id="ARBA00022553"/>
    </source>
</evidence>
<feature type="transmembrane region" description="Helical" evidence="21">
    <location>
        <begin position="472"/>
        <end position="495"/>
    </location>
</feature>
<comment type="subcellular location">
    <subcellularLocation>
        <location evidence="1">Membrane</location>
        <topology evidence="1">Single-pass type I membrane protein</topology>
    </subcellularLocation>
</comment>
<accession>F6H543</accession>
<reference evidence="27" key="1">
    <citation type="journal article" date="2007" name="Nature">
        <title>The grapevine genome sequence suggests ancestral hexaploidization in major angiosperm phyla.</title>
        <authorList>
            <consortium name="The French-Italian Public Consortium for Grapevine Genome Characterization."/>
            <person name="Jaillon O."/>
            <person name="Aury J.-M."/>
            <person name="Noel B."/>
            <person name="Policriti A."/>
            <person name="Clepet C."/>
            <person name="Casagrande A."/>
            <person name="Choisne N."/>
            <person name="Aubourg S."/>
            <person name="Vitulo N."/>
            <person name="Jubin C."/>
            <person name="Vezzi A."/>
            <person name="Legeai F."/>
            <person name="Hugueney P."/>
            <person name="Dasilva C."/>
            <person name="Horner D."/>
            <person name="Mica E."/>
            <person name="Jublot D."/>
            <person name="Poulain J."/>
            <person name="Bruyere C."/>
            <person name="Billault A."/>
            <person name="Segurens B."/>
            <person name="Gouyvenoux M."/>
            <person name="Ugarte E."/>
            <person name="Cattonaro F."/>
            <person name="Anthouard V."/>
            <person name="Vico V."/>
            <person name="Del Fabbro C."/>
            <person name="Alaux M."/>
            <person name="Di Gaspero G."/>
            <person name="Dumas V."/>
            <person name="Felice N."/>
            <person name="Paillard S."/>
            <person name="Juman I."/>
            <person name="Moroldo M."/>
            <person name="Scalabrin S."/>
            <person name="Canaguier A."/>
            <person name="Le Clainche I."/>
            <person name="Malacrida G."/>
            <person name="Durand E."/>
            <person name="Pesole G."/>
            <person name="Laucou V."/>
            <person name="Chatelet P."/>
            <person name="Merdinoglu D."/>
            <person name="Delledonne M."/>
            <person name="Pezzotti M."/>
            <person name="Lecharny A."/>
            <person name="Scarpelli C."/>
            <person name="Artiguenave F."/>
            <person name="Pe M.E."/>
            <person name="Valle G."/>
            <person name="Morgante M."/>
            <person name="Caboche M."/>
            <person name="Adam-Blondon A.-F."/>
            <person name="Weissenbach J."/>
            <person name="Quetier F."/>
            <person name="Wincker P."/>
        </authorList>
    </citation>
    <scope>NUCLEOTIDE SEQUENCE [LARGE SCALE GENOMIC DNA]</scope>
    <source>
        <strain evidence="27">cv. Pinot noir / PN40024</strain>
    </source>
</reference>
<dbReference type="SUPFAM" id="SSF51110">
    <property type="entry name" value="alpha-D-mannose-specific plant lectins"/>
    <property type="match status" value="1"/>
</dbReference>
<evidence type="ECO:0000256" key="3">
    <source>
        <dbReference type="ARBA" id="ARBA00022527"/>
    </source>
</evidence>
<dbReference type="PROSITE" id="PS51257">
    <property type="entry name" value="PROKAR_LIPOPROTEIN"/>
    <property type="match status" value="1"/>
</dbReference>
<keyword evidence="5" id="KW-0597">Phosphoprotein</keyword>
<evidence type="ECO:0000256" key="22">
    <source>
        <dbReference type="SAM" id="SignalP"/>
    </source>
</evidence>
<evidence type="ECO:0000256" key="21">
    <source>
        <dbReference type="SAM" id="Phobius"/>
    </source>
</evidence>
<keyword evidence="11" id="KW-0418">Kinase</keyword>
<sequence length="1321" mass="147470">MGLYRMESSSVSALLFSLLLISCFPLTDAQYIQYPSNANLSSSWTNKIGEVISTNSSEYAVPQPILLRETTGSGFICGFYCYIGSDACFFGVLIFQNMDLPELVWSANRNNPFRINATSTLELTEGGDLTLEDADGTLIWSTNTSGKSIAGLNLTEAGNLVLFDQNNNTVWQSFDYPTDCLVPSQKLVSGKELTASVSSSNWSEGLPSLLVTNEGMVAYVDSSPPQFYYNKTVRGMKNNTEPSYIQFRNESLALFIPTAAPNDTDSVISIPAALSSQFMKLDPDGHLRVYEWRESEWKEVADLLQTNEGNCEYPLSCGKYGICSDEQCSCPGDSSNAAKYFRPVDDRLPNLGCSEITSISCLSSQYYSLMELDNYRYSTFREDTVYTDMENCKQACLKNCSCKGARFLYDWNSSNGNCYLLSEVFSLIRNYGKHEETYVNSTVLLKVVDSPIENNTEQVGSKAGKKTGHVPIIIGSSLGAFFGVLILIVTCLFLFRKKNNTMEVEEDYLDQVSGMPTRFSYGGLKAATENFSRKLGEGGFGSVYEGTLGNGVKVAVKLLEGLAQVKKSFLAEVETIGSIHHVNLVILIGFCAEKSHRLLVYEYMCNGSLDRWIFHKNQDLALGWQSRRKIILDIAKGLSYLHEECTKKIFHLDIKPQNILLDEHFNAKVSDFGLSKLIDRDQSQVVTTMRGTPGYLAPEWLSAVITEKVDVYSFGVVVLEILCGRKNIDRSRPEEDMHLLSIFKRKAQEEQLLDMVDKHRTEEMQLHGTEVVKMMRVGAWCLQSDFAKRPYMSMVVKALEGLVDVDENLDYSFSPLPLPGSLTVVGPKEGVASSSTTPLLASVLSGPSLQPSLAADNWTEGLLSLSVTNQALVAYVLSNPPQFYYRLEGSDIDTKDDPLHGDCCFLSEVFSLMTTDRGDIKSFTFLKVAISPIERIREPVGNIIQKKKGHARVIVVSSLAAFFGVFIFMTTCFFLFRKKKDSIEFEEDYLYQVSGMPTRFSFQDLKSTTQNFSCKLGEGGFGSVYEGTLSNGAKVAVKRLEGLAQVKKSFSAEVETIGSIHHVNLVRLMGFCAEKSHRLLVYEYMCNGSLDKWIFHKNQHLSLGWESRRKIILDIAKGLAYLHEECRQKIFHLDIKPQNILLDEHFNAKVSDFGLSKLTDKDQSQVVTTMRGTPGYLAPEWLSSVITEKVDVYSFGVVLLEILCGRRNVDRSQPEEDMHLLGIFRRKANEGQVLDMVDKNSEDMQRHGADVLELMKVAAWCLQNDYATRPSMSVVVKVLEGLVDVEDDLDYNFSHSPLPRGIAHKVATATPIMPSTLTGPR</sequence>
<dbReference type="PROSITE" id="PS50011">
    <property type="entry name" value="PROTEIN_KINASE_DOM"/>
    <property type="match status" value="2"/>
</dbReference>
<evidence type="ECO:0000259" key="25">
    <source>
        <dbReference type="PROSITE" id="PS50948"/>
    </source>
</evidence>
<dbReference type="InterPro" id="IPR017441">
    <property type="entry name" value="Protein_kinase_ATP_BS"/>
</dbReference>
<dbReference type="Pfam" id="PF00069">
    <property type="entry name" value="Pkinase"/>
    <property type="match status" value="2"/>
</dbReference>
<keyword evidence="13 21" id="KW-1133">Transmembrane helix</keyword>
<dbReference type="PROSITE" id="PS50948">
    <property type="entry name" value="PAN"/>
    <property type="match status" value="1"/>
</dbReference>
<dbReference type="EC" id="2.7.11.1" evidence="2"/>
<keyword evidence="6" id="KW-0808">Transferase</keyword>
<evidence type="ECO:0000256" key="13">
    <source>
        <dbReference type="ARBA" id="ARBA00022989"/>
    </source>
</evidence>
<evidence type="ECO:0000256" key="19">
    <source>
        <dbReference type="ARBA" id="ARBA00048679"/>
    </source>
</evidence>
<dbReference type="InterPro" id="IPR011009">
    <property type="entry name" value="Kinase-like_dom_sf"/>
</dbReference>
<dbReference type="InterPro" id="IPR008271">
    <property type="entry name" value="Ser/Thr_kinase_AS"/>
</dbReference>
<evidence type="ECO:0000256" key="6">
    <source>
        <dbReference type="ARBA" id="ARBA00022679"/>
    </source>
</evidence>
<dbReference type="CDD" id="cd00028">
    <property type="entry name" value="B_lectin"/>
    <property type="match status" value="1"/>
</dbReference>
<keyword evidence="16" id="KW-0675">Receptor</keyword>
<dbReference type="HOGENOM" id="CLU_000288_178_6_1"/>
<dbReference type="SMART" id="SM00220">
    <property type="entry name" value="S_TKc"/>
    <property type="match status" value="2"/>
</dbReference>
<evidence type="ECO:0000256" key="16">
    <source>
        <dbReference type="ARBA" id="ARBA00023170"/>
    </source>
</evidence>
<comment type="catalytic activity">
    <reaction evidence="18">
        <text>L-threonyl-[protein] + ATP = O-phospho-L-threonyl-[protein] + ADP + H(+)</text>
        <dbReference type="Rhea" id="RHEA:46608"/>
        <dbReference type="Rhea" id="RHEA-COMP:11060"/>
        <dbReference type="Rhea" id="RHEA-COMP:11605"/>
        <dbReference type="ChEBI" id="CHEBI:15378"/>
        <dbReference type="ChEBI" id="CHEBI:30013"/>
        <dbReference type="ChEBI" id="CHEBI:30616"/>
        <dbReference type="ChEBI" id="CHEBI:61977"/>
        <dbReference type="ChEBI" id="CHEBI:456216"/>
        <dbReference type="EC" id="2.7.11.1"/>
    </reaction>
</comment>
<evidence type="ECO:0000256" key="7">
    <source>
        <dbReference type="ARBA" id="ARBA00022692"/>
    </source>
</evidence>
<feature type="domain" description="Protein kinase" evidence="23">
    <location>
        <begin position="529"/>
        <end position="803"/>
    </location>
</feature>
<dbReference type="PaxDb" id="29760-VIT_12s0028g01520.t01"/>
<evidence type="ECO:0000256" key="14">
    <source>
        <dbReference type="ARBA" id="ARBA00023136"/>
    </source>
</evidence>
<dbReference type="FunFam" id="2.90.10.30:FF:000003">
    <property type="entry name" value="Os04g0303100 protein"/>
    <property type="match status" value="1"/>
</dbReference>
<dbReference type="InterPro" id="IPR003609">
    <property type="entry name" value="Pan_app"/>
</dbReference>
<dbReference type="InterPro" id="IPR036426">
    <property type="entry name" value="Bulb-type_lectin_dom_sf"/>
</dbReference>
<evidence type="ECO:0000256" key="15">
    <source>
        <dbReference type="ARBA" id="ARBA00023157"/>
    </source>
</evidence>
<evidence type="ECO:0000256" key="10">
    <source>
        <dbReference type="ARBA" id="ARBA00022741"/>
    </source>
</evidence>
<dbReference type="Gene3D" id="3.30.200.20">
    <property type="entry name" value="Phosphorylase Kinase, domain 1"/>
    <property type="match status" value="2"/>
</dbReference>
<feature type="domain" description="Apple" evidence="25">
    <location>
        <begin position="361"/>
        <end position="443"/>
    </location>
</feature>
<dbReference type="eggNOG" id="ENOG502QUNW">
    <property type="taxonomic scope" value="Eukaryota"/>
</dbReference>
<dbReference type="ExpressionAtlas" id="F6H543">
    <property type="expression patterns" value="baseline"/>
</dbReference>
<keyword evidence="8 22" id="KW-0732">Signal</keyword>
<dbReference type="GO" id="GO:0004672">
    <property type="term" value="F:protein kinase activity"/>
    <property type="evidence" value="ECO:0000318"/>
    <property type="project" value="GO_Central"/>
</dbReference>
<feature type="domain" description="Bulb-type lectin" evidence="24">
    <location>
        <begin position="56"/>
        <end position="175"/>
    </location>
</feature>
<dbReference type="InterPro" id="IPR001480">
    <property type="entry name" value="Bulb-type_lectin_dom"/>
</dbReference>
<dbReference type="Pfam" id="PF01453">
    <property type="entry name" value="B_lectin"/>
    <property type="match status" value="1"/>
</dbReference>
<dbReference type="Gene3D" id="2.90.10.30">
    <property type="match status" value="1"/>
</dbReference>
<dbReference type="PROSITE" id="PS00108">
    <property type="entry name" value="PROTEIN_KINASE_ST"/>
    <property type="match status" value="2"/>
</dbReference>
<feature type="binding site" evidence="20">
    <location>
        <position position="1038"/>
    </location>
    <ligand>
        <name>ATP</name>
        <dbReference type="ChEBI" id="CHEBI:30616"/>
    </ligand>
</feature>
<feature type="signal peptide" evidence="22">
    <location>
        <begin position="1"/>
        <end position="29"/>
    </location>
</feature>
<dbReference type="InterPro" id="IPR051343">
    <property type="entry name" value="G-type_lectin_kinases/EP1-like"/>
</dbReference>
<name>F6H543_VITVI</name>
<dbReference type="GO" id="GO:0030246">
    <property type="term" value="F:carbohydrate binding"/>
    <property type="evidence" value="ECO:0007669"/>
    <property type="project" value="UniProtKB-KW"/>
</dbReference>
<protein>
    <recommendedName>
        <fullName evidence="2">non-specific serine/threonine protein kinase</fullName>
        <ecNumber evidence="2">2.7.11.1</ecNumber>
    </recommendedName>
</protein>
<feature type="binding site" evidence="20">
    <location>
        <position position="557"/>
    </location>
    <ligand>
        <name>ATP</name>
        <dbReference type="ChEBI" id="CHEBI:30616"/>
    </ligand>
</feature>
<evidence type="ECO:0000256" key="20">
    <source>
        <dbReference type="PROSITE-ProRule" id="PRU10141"/>
    </source>
</evidence>
<evidence type="ECO:0000256" key="12">
    <source>
        <dbReference type="ARBA" id="ARBA00022840"/>
    </source>
</evidence>